<evidence type="ECO:0000313" key="2">
    <source>
        <dbReference type="EMBL" id="KAG8465751.1"/>
    </source>
</evidence>
<sequence length="630" mass="65680">MVLGGNAPFYGAQNRAPGETRRLRYDTERNNMANVLFPGEQLAVPQPITNGHRNVTSANHPFLPTAAGYDAPATGRRAVRGRPDTNDMLAGPVEDAPAQRNVGMSAARARDAQLGAHPAASPEAKPVAGRTTRREDSMGSVLFGGALVQPLSMPAGKRRGPVDYSSFQLRAPRAAPDDARAAGAAAARQHDALRYGLAAPAERAAASGYRAASLPAPPHAAPPPDALDDMMRNAHLAELRAKWLALGAEVAAVPRDSDGMIGDISKVADALRKQGLLMSVAGFSELLARCDIEPSGFPDFDAFLDCLFREDETPQSHATRAESGPPSARDAPYDAPPRAQPQPLQSHEAGGGGARFHMPDYAHDALLAHAAHAHGGAHGGGGAHAPPPGADFARMGGDVWADAARCAPPDSRPDSEAVWGMRRPDSKAPTPRESGQPPLQHVPPQYARAPAQPQPPGRFDARSGGGPSGAHSWQQPQPQQQQQQLTSATEAALAKYAQRGVPPPPQRPVPVHEAAAADARRAVESTLGGRLEATRLSGGGGGDGGALAGHGQLHSQTGAHDGDAHMRRVPGSRAPLESKSAAWATSGSAYGRYGSVLPREALNSHVGHNGKPAAFTRAEPKREANAGFAF</sequence>
<dbReference type="OrthoDB" id="10571585at2759"/>
<dbReference type="EMBL" id="JAGTXO010000009">
    <property type="protein sequence ID" value="KAG8465751.1"/>
    <property type="molecule type" value="Genomic_DNA"/>
</dbReference>
<feature type="region of interest" description="Disordered" evidence="1">
    <location>
        <begin position="373"/>
        <end position="520"/>
    </location>
</feature>
<proteinExistence type="predicted"/>
<evidence type="ECO:0000313" key="3">
    <source>
        <dbReference type="Proteomes" id="UP000751190"/>
    </source>
</evidence>
<protein>
    <submittedName>
        <fullName evidence="2">Uncharacterized protein</fullName>
    </submittedName>
</protein>
<accession>A0A8J5XJM3</accession>
<evidence type="ECO:0000256" key="1">
    <source>
        <dbReference type="SAM" id="MobiDB-lite"/>
    </source>
</evidence>
<name>A0A8J5XJM3_DIALT</name>
<feature type="region of interest" description="Disordered" evidence="1">
    <location>
        <begin position="314"/>
        <end position="358"/>
    </location>
</feature>
<feature type="region of interest" description="Disordered" evidence="1">
    <location>
        <begin position="115"/>
        <end position="135"/>
    </location>
</feature>
<comment type="caution">
    <text evidence="2">The sequence shown here is derived from an EMBL/GenBank/DDBJ whole genome shotgun (WGS) entry which is preliminary data.</text>
</comment>
<feature type="compositionally biased region" description="Low complexity" evidence="1">
    <location>
        <begin position="474"/>
        <end position="484"/>
    </location>
</feature>
<reference evidence="2" key="1">
    <citation type="submission" date="2021-05" db="EMBL/GenBank/DDBJ databases">
        <title>The genome of the haptophyte Pavlova lutheri (Diacronema luteri, Pavlovales) - a model for lipid biosynthesis in eukaryotic algae.</title>
        <authorList>
            <person name="Hulatt C.J."/>
            <person name="Posewitz M.C."/>
        </authorList>
    </citation>
    <scope>NUCLEOTIDE SEQUENCE</scope>
    <source>
        <strain evidence="2">NIVA-4/92</strain>
    </source>
</reference>
<feature type="region of interest" description="Disordered" evidence="1">
    <location>
        <begin position="611"/>
        <end position="630"/>
    </location>
</feature>
<dbReference type="Proteomes" id="UP000751190">
    <property type="component" value="Unassembled WGS sequence"/>
</dbReference>
<dbReference type="AlphaFoldDB" id="A0A8J5XJM3"/>
<organism evidence="2 3">
    <name type="scientific">Diacronema lutheri</name>
    <name type="common">Unicellular marine alga</name>
    <name type="synonym">Monochrysis lutheri</name>
    <dbReference type="NCBI Taxonomy" id="2081491"/>
    <lineage>
        <taxon>Eukaryota</taxon>
        <taxon>Haptista</taxon>
        <taxon>Haptophyta</taxon>
        <taxon>Pavlovophyceae</taxon>
        <taxon>Pavlovales</taxon>
        <taxon>Pavlovaceae</taxon>
        <taxon>Diacronema</taxon>
    </lineage>
</organism>
<gene>
    <name evidence="2" type="ORF">KFE25_005321</name>
</gene>
<keyword evidence="3" id="KW-1185">Reference proteome</keyword>